<dbReference type="InterPro" id="IPR025513">
    <property type="entry name" value="DUF4401"/>
</dbReference>
<feature type="transmembrane region" description="Helical" evidence="1">
    <location>
        <begin position="94"/>
        <end position="111"/>
    </location>
</feature>
<keyword evidence="1" id="KW-0812">Transmembrane</keyword>
<feature type="domain" description="DUF4401" evidence="2">
    <location>
        <begin position="33"/>
        <end position="365"/>
    </location>
</feature>
<sequence length="559" mass="60252">MKPDAPAWWHQAQRQGIVPADARPPHAAPSPSWVVLVFGFFGAQLVLWPLLGLFGALFYSLLHSVTGSLLGSVLFAAGAIGLAKSSRTLFVEQMALNLLFAAQMLWLWAFLQAPTNAHWGWIAASLLVFQLALAAGLPTGWLVRIVAFQASWTLFFLPPLLHTVEPSFAIDSAMHWVLTWPRHTLWLAALWAVWAHCEGRFLTKPWGEKLAQGMESAAVGLLLALVAALAGKYFVQSQLPMQAADLGLSPQSWWALSPPQITAAIAVVVSALWLQARWQRHPLLWLVYGAALVGCAWLPSIGTITLVATFAAGTGRWRLLGLALAALLLAVGSFYYDLQWRLVDKAAVLAGVGMVMALVLWGLRRPTAAASAPSTAQATPVWTTVVLALAGVLALASTQWDVQHKEAVLADGQKIFMRLQPVDPRSLLQGDYMALRFAYPAHVHEALSAQQTTAPWLRRTLAVAQLSQDGVAEITRLAAPGETPGPGQVLLPLQLLKGQWVVVTDAFFFPEGQGAPLAQAQFGEFRALDQGRVLLVGLADGQLQPIAPGPAAGTHLLPE</sequence>
<feature type="transmembrane region" description="Helical" evidence="1">
    <location>
        <begin position="57"/>
        <end position="82"/>
    </location>
</feature>
<feature type="transmembrane region" description="Helical" evidence="1">
    <location>
        <begin position="216"/>
        <end position="235"/>
    </location>
</feature>
<feature type="transmembrane region" description="Helical" evidence="1">
    <location>
        <begin position="317"/>
        <end position="336"/>
    </location>
</feature>
<dbReference type="Pfam" id="PF14351">
    <property type="entry name" value="DUF4401"/>
    <property type="match status" value="1"/>
</dbReference>
<feature type="transmembrane region" description="Helical" evidence="1">
    <location>
        <begin position="117"/>
        <end position="134"/>
    </location>
</feature>
<keyword evidence="1" id="KW-1133">Transmembrane helix</keyword>
<reference evidence="3" key="1">
    <citation type="submission" date="2021-03" db="EMBL/GenBank/DDBJ databases">
        <title>Comamonas denitrificans.</title>
        <authorList>
            <person name="Finster K."/>
        </authorList>
    </citation>
    <scope>NUCLEOTIDE SEQUENCE</scope>
    <source>
        <strain evidence="3">MM2021_4</strain>
    </source>
</reference>
<evidence type="ECO:0000313" key="3">
    <source>
        <dbReference type="EMBL" id="MBO1250207.1"/>
    </source>
</evidence>
<feature type="transmembrane region" description="Helical" evidence="1">
    <location>
        <begin position="286"/>
        <end position="311"/>
    </location>
</feature>
<evidence type="ECO:0000313" key="4">
    <source>
        <dbReference type="Proteomes" id="UP000664731"/>
    </source>
</evidence>
<dbReference type="Pfam" id="PF14345">
    <property type="entry name" value="GDYXXLXY"/>
    <property type="match status" value="1"/>
</dbReference>
<gene>
    <name evidence="3" type="ORF">J1777_10285</name>
</gene>
<dbReference type="Proteomes" id="UP000664731">
    <property type="component" value="Unassembled WGS sequence"/>
</dbReference>
<name>A0A939GZH5_9BURK</name>
<keyword evidence="1" id="KW-0472">Membrane</keyword>
<dbReference type="RefSeq" id="WP_207575604.1">
    <property type="nucleotide sequence ID" value="NZ_JAFNME010000021.1"/>
</dbReference>
<keyword evidence="4" id="KW-1185">Reference proteome</keyword>
<dbReference type="EMBL" id="JAFNME010000021">
    <property type="protein sequence ID" value="MBO1250207.1"/>
    <property type="molecule type" value="Genomic_DNA"/>
</dbReference>
<feature type="transmembrane region" description="Helical" evidence="1">
    <location>
        <begin position="343"/>
        <end position="363"/>
    </location>
</feature>
<evidence type="ECO:0000259" key="2">
    <source>
        <dbReference type="Pfam" id="PF14351"/>
    </source>
</evidence>
<proteinExistence type="predicted"/>
<organism evidence="3 4">
    <name type="scientific">Comamonas denitrificans</name>
    <dbReference type="NCBI Taxonomy" id="117506"/>
    <lineage>
        <taxon>Bacteria</taxon>
        <taxon>Pseudomonadati</taxon>
        <taxon>Pseudomonadota</taxon>
        <taxon>Betaproteobacteria</taxon>
        <taxon>Burkholderiales</taxon>
        <taxon>Comamonadaceae</taxon>
        <taxon>Comamonas</taxon>
    </lineage>
</organism>
<feature type="transmembrane region" description="Helical" evidence="1">
    <location>
        <begin position="33"/>
        <end position="51"/>
    </location>
</feature>
<dbReference type="AlphaFoldDB" id="A0A939GZH5"/>
<comment type="caution">
    <text evidence="3">The sequence shown here is derived from an EMBL/GenBank/DDBJ whole genome shotgun (WGS) entry which is preliminary data.</text>
</comment>
<dbReference type="InterPro" id="IPR025833">
    <property type="entry name" value="GDYXXLXY"/>
</dbReference>
<feature type="transmembrane region" description="Helical" evidence="1">
    <location>
        <begin position="255"/>
        <end position="274"/>
    </location>
</feature>
<protein>
    <submittedName>
        <fullName evidence="3">GDYXXLXY domain-containing protein</fullName>
    </submittedName>
</protein>
<feature type="transmembrane region" description="Helical" evidence="1">
    <location>
        <begin position="375"/>
        <end position="396"/>
    </location>
</feature>
<evidence type="ECO:0000256" key="1">
    <source>
        <dbReference type="SAM" id="Phobius"/>
    </source>
</evidence>
<accession>A0A939GZH5</accession>